<proteinExistence type="predicted"/>
<evidence type="ECO:0000256" key="1">
    <source>
        <dbReference type="SAM" id="Coils"/>
    </source>
</evidence>
<reference evidence="2" key="1">
    <citation type="journal article" date="2020" name="mSystems">
        <title>Genome- and Community-Level Interaction Insights into Carbon Utilization and Element Cycling Functions of Hydrothermarchaeota in Hydrothermal Sediment.</title>
        <authorList>
            <person name="Zhou Z."/>
            <person name="Liu Y."/>
            <person name="Xu W."/>
            <person name="Pan J."/>
            <person name="Luo Z.H."/>
            <person name="Li M."/>
        </authorList>
    </citation>
    <scope>NUCLEOTIDE SEQUENCE [LARGE SCALE GENOMIC DNA]</scope>
    <source>
        <strain evidence="2">SpSt-1084</strain>
    </source>
</reference>
<comment type="caution">
    <text evidence="2">The sequence shown here is derived from an EMBL/GenBank/DDBJ whole genome shotgun (WGS) entry which is preliminary data.</text>
</comment>
<dbReference type="EMBL" id="DRXS01000173">
    <property type="protein sequence ID" value="HHR40801.1"/>
    <property type="molecule type" value="Genomic_DNA"/>
</dbReference>
<organism evidence="2">
    <name type="scientific">Caldiarchaeum subterraneum</name>
    <dbReference type="NCBI Taxonomy" id="311458"/>
    <lineage>
        <taxon>Archaea</taxon>
        <taxon>Nitrososphaerota</taxon>
        <taxon>Candidatus Caldarchaeales</taxon>
        <taxon>Candidatus Caldarchaeaceae</taxon>
        <taxon>Candidatus Caldarchaeum</taxon>
    </lineage>
</organism>
<evidence type="ECO:0000313" key="2">
    <source>
        <dbReference type="EMBL" id="HHR40801.1"/>
    </source>
</evidence>
<accession>A0A7C5YFK7</accession>
<sequence>MAEEIEKVFEKLREAELKVDEINETAAMIKKSIVEFAAREAQRKRQLILEEARAWENRTYAEEVAKAEEQMKKRLAEGVFEVNKVRKRAAEIRVQAEEFVRKALLGLR</sequence>
<name>A0A7C5YFK7_CALS0</name>
<keyword evidence="1" id="KW-0175">Coiled coil</keyword>
<gene>
    <name evidence="2" type="ORF">ENM42_03125</name>
</gene>
<protein>
    <submittedName>
        <fullName evidence="2">Uncharacterized protein</fullName>
    </submittedName>
</protein>
<dbReference type="AlphaFoldDB" id="A0A7C5YFK7"/>
<feature type="coiled-coil region" evidence="1">
    <location>
        <begin position="5"/>
        <end position="77"/>
    </location>
</feature>